<keyword evidence="5" id="KW-1185">Reference proteome</keyword>
<feature type="signal peptide" evidence="2">
    <location>
        <begin position="1"/>
        <end position="20"/>
    </location>
</feature>
<evidence type="ECO:0000256" key="2">
    <source>
        <dbReference type="SAM" id="SignalP"/>
    </source>
</evidence>
<dbReference type="SUPFAM" id="SSF56601">
    <property type="entry name" value="beta-lactamase/transpeptidase-like"/>
    <property type="match status" value="1"/>
</dbReference>
<dbReference type="GO" id="GO:0030655">
    <property type="term" value="P:beta-lactam antibiotic catabolic process"/>
    <property type="evidence" value="ECO:0007669"/>
    <property type="project" value="InterPro"/>
</dbReference>
<feature type="region of interest" description="Disordered" evidence="1">
    <location>
        <begin position="45"/>
        <end position="64"/>
    </location>
</feature>
<dbReference type="EMBL" id="SZQA01000010">
    <property type="protein sequence ID" value="TKK88514.1"/>
    <property type="molecule type" value="Genomic_DNA"/>
</dbReference>
<dbReference type="RefSeq" id="WP_137247257.1">
    <property type="nucleotide sequence ID" value="NZ_SZQA01000010.1"/>
</dbReference>
<dbReference type="OrthoDB" id="3524371at2"/>
<dbReference type="GO" id="GO:0046677">
    <property type="term" value="P:response to antibiotic"/>
    <property type="evidence" value="ECO:0007669"/>
    <property type="project" value="InterPro"/>
</dbReference>
<keyword evidence="2" id="KW-0732">Signal</keyword>
<dbReference type="PANTHER" id="PTHR35333">
    <property type="entry name" value="BETA-LACTAMASE"/>
    <property type="match status" value="1"/>
</dbReference>
<sequence>MSPRRVVLPLLAALALAASAASHDLPRPAEPAPVPVRAVAVTSEPVRARPQVVPEPEPADPPVDTRKLTKAVKRLLKSRPGRTSITVEDLRGKRVFRFGGKAVLPTASVAKVDILMALLRKERWDRLPQAVKRDAEIMIRYSDNKAADRLWERIGREAGLARANRAFGLKATTAVPGRCVDLYCWGITRTTTNDQVRLLKYLPRLDDGAVVRRLMRRVVPEQKWGVSAGACAGERVALKNGWLKHVANDLWAITSVGLIADRYAVAVLTEDNVTSEAGIAKVEQLVETVLDGFRACPKG</sequence>
<dbReference type="InterPro" id="IPR045155">
    <property type="entry name" value="Beta-lactam_cat"/>
</dbReference>
<protein>
    <submittedName>
        <fullName evidence="4">Serine hydrolase</fullName>
    </submittedName>
</protein>
<dbReference type="Gene3D" id="3.40.710.10">
    <property type="entry name" value="DD-peptidase/beta-lactamase superfamily"/>
    <property type="match status" value="1"/>
</dbReference>
<name>A0A4U3MJA1_9ACTN</name>
<evidence type="ECO:0000313" key="5">
    <source>
        <dbReference type="Proteomes" id="UP000308705"/>
    </source>
</evidence>
<dbReference type="PANTHER" id="PTHR35333:SF3">
    <property type="entry name" value="BETA-LACTAMASE-TYPE TRANSPEPTIDASE FOLD CONTAINING PROTEIN"/>
    <property type="match status" value="1"/>
</dbReference>
<feature type="chain" id="PRO_5038664619" evidence="2">
    <location>
        <begin position="21"/>
        <end position="299"/>
    </location>
</feature>
<dbReference type="Pfam" id="PF13354">
    <property type="entry name" value="Beta-lactamase2"/>
    <property type="match status" value="1"/>
</dbReference>
<dbReference type="Proteomes" id="UP000308705">
    <property type="component" value="Unassembled WGS sequence"/>
</dbReference>
<dbReference type="GO" id="GO:0008800">
    <property type="term" value="F:beta-lactamase activity"/>
    <property type="evidence" value="ECO:0007669"/>
    <property type="project" value="InterPro"/>
</dbReference>
<keyword evidence="4" id="KW-0378">Hydrolase</keyword>
<dbReference type="InterPro" id="IPR000871">
    <property type="entry name" value="Beta-lactam_class-A"/>
</dbReference>
<accession>A0A4U3MJA1</accession>
<dbReference type="AlphaFoldDB" id="A0A4U3MJA1"/>
<proteinExistence type="predicted"/>
<evidence type="ECO:0000256" key="1">
    <source>
        <dbReference type="SAM" id="MobiDB-lite"/>
    </source>
</evidence>
<feature type="domain" description="Beta-lactamase class A catalytic" evidence="3">
    <location>
        <begin position="135"/>
        <end position="269"/>
    </location>
</feature>
<evidence type="ECO:0000259" key="3">
    <source>
        <dbReference type="Pfam" id="PF13354"/>
    </source>
</evidence>
<organism evidence="4 5">
    <name type="scientific">Herbidospora galbida</name>
    <dbReference type="NCBI Taxonomy" id="2575442"/>
    <lineage>
        <taxon>Bacteria</taxon>
        <taxon>Bacillati</taxon>
        <taxon>Actinomycetota</taxon>
        <taxon>Actinomycetes</taxon>
        <taxon>Streptosporangiales</taxon>
        <taxon>Streptosporangiaceae</taxon>
        <taxon>Herbidospora</taxon>
    </lineage>
</organism>
<dbReference type="InterPro" id="IPR012338">
    <property type="entry name" value="Beta-lactam/transpept-like"/>
</dbReference>
<comment type="caution">
    <text evidence="4">The sequence shown here is derived from an EMBL/GenBank/DDBJ whole genome shotgun (WGS) entry which is preliminary data.</text>
</comment>
<reference evidence="4 5" key="1">
    <citation type="submission" date="2019-04" db="EMBL/GenBank/DDBJ databases">
        <title>Herbidospora sp. NEAU-GS14.nov., a novel actinomycete isolated from soil.</title>
        <authorList>
            <person name="Han L."/>
        </authorList>
    </citation>
    <scope>NUCLEOTIDE SEQUENCE [LARGE SCALE GENOMIC DNA]</scope>
    <source>
        <strain evidence="4 5">NEAU-GS14</strain>
    </source>
</reference>
<gene>
    <name evidence="4" type="ORF">FDA94_12595</name>
</gene>
<evidence type="ECO:0000313" key="4">
    <source>
        <dbReference type="EMBL" id="TKK88514.1"/>
    </source>
</evidence>